<protein>
    <submittedName>
        <fullName evidence="2">Phosphoribulokinase/uridine kinase</fullName>
    </submittedName>
</protein>
<dbReference type="KEGG" id="paa:Paes_1431"/>
<feature type="domain" description="Phosphoribulokinase/uridine kinase" evidence="1">
    <location>
        <begin position="40"/>
        <end position="166"/>
    </location>
</feature>
<name>B4S8R5_PROA2</name>
<dbReference type="HOGENOM" id="CLU_112796_0_0_10"/>
<sequence length="219" mass="25267">MLGDILLISDKHKKAAESIAERVLIEKEAFDESSPGYRFIVAISGESGAGKSELSHSLALVLKKEGFKVKILHTDNYYRVEPLLRRADREKKNFEGIGPEEYNREELLRNIDDFRSGRKADMPCIDIITEKVDRLVTDFSDIDILIIDGLYAIATEGIDLGVYIDLTYKETKKNQMLRGKEMTDEHRWKVLQMEHQSALKLRHIANTFIDRDYRVLFCD</sequence>
<dbReference type="InterPro" id="IPR006083">
    <property type="entry name" value="PRK/URK"/>
</dbReference>
<dbReference type="RefSeq" id="WP_012505985.1">
    <property type="nucleotide sequence ID" value="NC_011059.1"/>
</dbReference>
<reference evidence="2" key="1">
    <citation type="submission" date="2008-06" db="EMBL/GenBank/DDBJ databases">
        <title>Complete sequence of chromosome of Prosthecochloris aestuarii DSM 271.</title>
        <authorList>
            <consortium name="US DOE Joint Genome Institute"/>
            <person name="Lucas S."/>
            <person name="Copeland A."/>
            <person name="Lapidus A."/>
            <person name="Glavina del Rio T."/>
            <person name="Dalin E."/>
            <person name="Tice H."/>
            <person name="Bruce D."/>
            <person name="Goodwin L."/>
            <person name="Pitluck S."/>
            <person name="Schmutz J."/>
            <person name="Larimer F."/>
            <person name="Land M."/>
            <person name="Hauser L."/>
            <person name="Kyrpides N."/>
            <person name="Anderson I."/>
            <person name="Liu Z."/>
            <person name="Li T."/>
            <person name="Zhao F."/>
            <person name="Overmann J."/>
            <person name="Bryant D.A."/>
            <person name="Richardson P."/>
        </authorList>
    </citation>
    <scope>NUCLEOTIDE SEQUENCE [LARGE SCALE GENOMIC DNA]</scope>
    <source>
        <strain evidence="2">DSM 271</strain>
    </source>
</reference>
<dbReference type="Proteomes" id="UP000002725">
    <property type="component" value="Chromosome"/>
</dbReference>
<dbReference type="eggNOG" id="COG0572">
    <property type="taxonomic scope" value="Bacteria"/>
</dbReference>
<dbReference type="Pfam" id="PF00485">
    <property type="entry name" value="PRK"/>
    <property type="match status" value="1"/>
</dbReference>
<organism evidence="2 3">
    <name type="scientific">Prosthecochloris aestuarii (strain DSM 271 / SK 413)</name>
    <dbReference type="NCBI Taxonomy" id="290512"/>
    <lineage>
        <taxon>Bacteria</taxon>
        <taxon>Pseudomonadati</taxon>
        <taxon>Chlorobiota</taxon>
        <taxon>Chlorobiia</taxon>
        <taxon>Chlorobiales</taxon>
        <taxon>Chlorobiaceae</taxon>
        <taxon>Prosthecochloris</taxon>
    </lineage>
</organism>
<dbReference type="GO" id="GO:0016301">
    <property type="term" value="F:kinase activity"/>
    <property type="evidence" value="ECO:0007669"/>
    <property type="project" value="UniProtKB-KW"/>
</dbReference>
<dbReference type="GO" id="GO:0005524">
    <property type="term" value="F:ATP binding"/>
    <property type="evidence" value="ECO:0007669"/>
    <property type="project" value="InterPro"/>
</dbReference>
<dbReference type="PANTHER" id="PTHR10285">
    <property type="entry name" value="URIDINE KINASE"/>
    <property type="match status" value="1"/>
</dbReference>
<dbReference type="STRING" id="290512.Paes_1431"/>
<dbReference type="EMBL" id="CP001108">
    <property type="protein sequence ID" value="ACF46452.1"/>
    <property type="molecule type" value="Genomic_DNA"/>
</dbReference>
<evidence type="ECO:0000259" key="1">
    <source>
        <dbReference type="Pfam" id="PF00485"/>
    </source>
</evidence>
<evidence type="ECO:0000313" key="3">
    <source>
        <dbReference type="Proteomes" id="UP000002725"/>
    </source>
</evidence>
<accession>B4S8R5</accession>
<dbReference type="AlphaFoldDB" id="B4S8R5"/>
<proteinExistence type="predicted"/>
<evidence type="ECO:0000313" key="2">
    <source>
        <dbReference type="EMBL" id="ACF46452.1"/>
    </source>
</evidence>
<gene>
    <name evidence="2" type="ordered locus">Paes_1431</name>
</gene>
<keyword evidence="3" id="KW-1185">Reference proteome</keyword>
<dbReference type="InterPro" id="IPR027417">
    <property type="entry name" value="P-loop_NTPase"/>
</dbReference>
<dbReference type="Gene3D" id="3.40.50.300">
    <property type="entry name" value="P-loop containing nucleotide triphosphate hydrolases"/>
    <property type="match status" value="1"/>
</dbReference>
<dbReference type="SUPFAM" id="SSF52540">
    <property type="entry name" value="P-loop containing nucleoside triphosphate hydrolases"/>
    <property type="match status" value="1"/>
</dbReference>